<dbReference type="PROSITE" id="PS50893">
    <property type="entry name" value="ABC_TRANSPORTER_2"/>
    <property type="match status" value="1"/>
</dbReference>
<keyword evidence="8" id="KW-0788">Thiol protease</keyword>
<keyword evidence="7" id="KW-0378">Hydrolase</keyword>
<dbReference type="GO" id="GO:0008234">
    <property type="term" value="F:cysteine-type peptidase activity"/>
    <property type="evidence" value="ECO:0007669"/>
    <property type="project" value="UniProtKB-KW"/>
</dbReference>
<evidence type="ECO:0000256" key="1">
    <source>
        <dbReference type="ARBA" id="ARBA00004651"/>
    </source>
</evidence>
<dbReference type="PROSITE" id="PS50929">
    <property type="entry name" value="ABC_TM1F"/>
    <property type="match status" value="1"/>
</dbReference>
<evidence type="ECO:0000256" key="13">
    <source>
        <dbReference type="ARBA" id="ARBA00023136"/>
    </source>
</evidence>
<reference evidence="19 20" key="1">
    <citation type="submission" date="2019-03" db="EMBL/GenBank/DDBJ databases">
        <title>Genomic Encyclopedia of Type Strains, Phase IV (KMG-IV): sequencing the most valuable type-strain genomes for metagenomic binning, comparative biology and taxonomic classification.</title>
        <authorList>
            <person name="Goeker M."/>
        </authorList>
    </citation>
    <scope>NUCLEOTIDE SEQUENCE [LARGE SCALE GENOMIC DNA]</scope>
    <source>
        <strain evidence="19 20">DSM 100433</strain>
    </source>
</reference>
<dbReference type="InterPro" id="IPR027417">
    <property type="entry name" value="P-loop_NTPase"/>
</dbReference>
<keyword evidence="20" id="KW-1185">Reference proteome</keyword>
<dbReference type="OrthoDB" id="9762778at2"/>
<dbReference type="PROSITE" id="PS00211">
    <property type="entry name" value="ABC_TRANSPORTER_1"/>
    <property type="match status" value="1"/>
</dbReference>
<dbReference type="GO" id="GO:0005524">
    <property type="term" value="F:ATP binding"/>
    <property type="evidence" value="ECO:0007669"/>
    <property type="project" value="UniProtKB-KW"/>
</dbReference>
<dbReference type="GO" id="GO:0015031">
    <property type="term" value="P:protein transport"/>
    <property type="evidence" value="ECO:0007669"/>
    <property type="project" value="UniProtKB-KW"/>
</dbReference>
<dbReference type="GO" id="GO:0006508">
    <property type="term" value="P:proteolysis"/>
    <property type="evidence" value="ECO:0007669"/>
    <property type="project" value="UniProtKB-KW"/>
</dbReference>
<proteinExistence type="predicted"/>
<feature type="transmembrane region" description="Helical" evidence="15">
    <location>
        <begin position="273"/>
        <end position="297"/>
    </location>
</feature>
<dbReference type="PROSITE" id="PS50990">
    <property type="entry name" value="PEPTIDASE_C39"/>
    <property type="match status" value="1"/>
</dbReference>
<evidence type="ECO:0000256" key="11">
    <source>
        <dbReference type="ARBA" id="ARBA00022967"/>
    </source>
</evidence>
<dbReference type="InterPro" id="IPR005897">
    <property type="entry name" value="Pept_C39_ABC_bacteriocin"/>
</dbReference>
<dbReference type="Gene3D" id="1.20.1560.10">
    <property type="entry name" value="ABC transporter type 1, transmembrane domain"/>
    <property type="match status" value="1"/>
</dbReference>
<keyword evidence="14" id="KW-0080">Bacteriocin transport</keyword>
<evidence type="ECO:0000256" key="6">
    <source>
        <dbReference type="ARBA" id="ARBA00022741"/>
    </source>
</evidence>
<evidence type="ECO:0000256" key="3">
    <source>
        <dbReference type="ARBA" id="ARBA00022475"/>
    </source>
</evidence>
<sequence>MARYYCIRQQDVTDCGAACLATVCRQYGLKMPIGRIREAACTDRQGTSAAGLLAAAKELGLFAKAVRGDAGALRSRFPLPAIAHVKTPEGVWHYVVLHQVGRRHVLVADPAKGLLRQPLEDFLDGWSGALILLAPSAGFERGNREKGVFRQFLRLLAPQRKLLGLILLASLLITLLGIGASFYYKFLMDAIIPFGAARTLHAVSIGILALYLLRVALEGCRGHLMLYLSQRLDIPLILGSYQHVLGLPMGFFGSRRTGEIISRLQDTSKIREAVSGAAITLLLDTLMAAGGAVLLYWQSPRLFLISVLIVTLYAALVLALGPAMRRANEQAMEDNAQLTSYLVESLDGIETVKAFGAEEKVAGKTEQKFVRMLRSIFRAGRCENLQETLSGGVSLVGGMVILWAGSLLVLQGEMTFGALLTFDALLLFFLEPIKNLIDLQPEMQAAVVAAKRLGQLLEATPELTGADRRKCVPESLCTDISVRSLTFGYGLREPVLHEIDLDIRAGERVALVGESGSGKTTLCKLLLGLYPIAQGEIRFGQYDIRDLSLAALRERTAYVPQDIFLYSGTILENLRLGAPQASLEEVIAACRRCRADEFIERLPDRYDTLLEEGASNLSGGQKQRLAIARALLREPDLLILDEATSHLDSIAEQAIAGMLASLPKRVTTVVIAHRLSTIMHCERIYVLDRGRVVQCGTHDELMSVEGKYRALWQNQMLQPAGAGEG</sequence>
<evidence type="ECO:0000256" key="5">
    <source>
        <dbReference type="ARBA" id="ARBA00022692"/>
    </source>
</evidence>
<keyword evidence="10" id="KW-0653">Protein transport</keyword>
<feature type="transmembrane region" description="Helical" evidence="15">
    <location>
        <begin position="162"/>
        <end position="184"/>
    </location>
</feature>
<dbReference type="Pfam" id="PF00005">
    <property type="entry name" value="ABC_tran"/>
    <property type="match status" value="1"/>
</dbReference>
<evidence type="ECO:0000313" key="20">
    <source>
        <dbReference type="Proteomes" id="UP000294682"/>
    </source>
</evidence>
<evidence type="ECO:0000256" key="8">
    <source>
        <dbReference type="ARBA" id="ARBA00022807"/>
    </source>
</evidence>
<dbReference type="InterPro" id="IPR017871">
    <property type="entry name" value="ABC_transporter-like_CS"/>
</dbReference>
<dbReference type="Proteomes" id="UP000294682">
    <property type="component" value="Unassembled WGS sequence"/>
</dbReference>
<dbReference type="GO" id="GO:0043214">
    <property type="term" value="F:ABC-type bacteriocin transporter activity"/>
    <property type="evidence" value="ECO:0007669"/>
    <property type="project" value="InterPro"/>
</dbReference>
<dbReference type="GO" id="GO:0005886">
    <property type="term" value="C:plasma membrane"/>
    <property type="evidence" value="ECO:0007669"/>
    <property type="project" value="UniProtKB-SubCell"/>
</dbReference>
<dbReference type="SUPFAM" id="SSF90123">
    <property type="entry name" value="ABC transporter transmembrane region"/>
    <property type="match status" value="1"/>
</dbReference>
<dbReference type="InterPro" id="IPR011527">
    <property type="entry name" value="ABC1_TM_dom"/>
</dbReference>
<dbReference type="GO" id="GO:0016887">
    <property type="term" value="F:ATP hydrolysis activity"/>
    <property type="evidence" value="ECO:0007669"/>
    <property type="project" value="InterPro"/>
</dbReference>
<dbReference type="SMART" id="SM00382">
    <property type="entry name" value="AAA"/>
    <property type="match status" value="1"/>
</dbReference>
<name>A0A9X8Y8R6_9FIRM</name>
<evidence type="ECO:0000259" key="16">
    <source>
        <dbReference type="PROSITE" id="PS50893"/>
    </source>
</evidence>
<dbReference type="InterPro" id="IPR005074">
    <property type="entry name" value="Peptidase_C39"/>
</dbReference>
<dbReference type="EMBL" id="SLUK01000002">
    <property type="protein sequence ID" value="TCL44414.1"/>
    <property type="molecule type" value="Genomic_DNA"/>
</dbReference>
<dbReference type="CDD" id="cd18570">
    <property type="entry name" value="ABC_6TM_PCAT1_LagD_like"/>
    <property type="match status" value="1"/>
</dbReference>
<comment type="caution">
    <text evidence="19">The sequence shown here is derived from an EMBL/GenBank/DDBJ whole genome shotgun (WGS) entry which is preliminary data.</text>
</comment>
<dbReference type="Gene3D" id="3.90.70.10">
    <property type="entry name" value="Cysteine proteinases"/>
    <property type="match status" value="1"/>
</dbReference>
<evidence type="ECO:0000256" key="9">
    <source>
        <dbReference type="ARBA" id="ARBA00022840"/>
    </source>
</evidence>
<evidence type="ECO:0000259" key="18">
    <source>
        <dbReference type="PROSITE" id="PS50990"/>
    </source>
</evidence>
<evidence type="ECO:0000256" key="14">
    <source>
        <dbReference type="ARBA" id="ARBA00043264"/>
    </source>
</evidence>
<feature type="domain" description="ABC transmembrane type-1" evidence="17">
    <location>
        <begin position="165"/>
        <end position="445"/>
    </location>
</feature>
<keyword evidence="6" id="KW-0547">Nucleotide-binding</keyword>
<keyword evidence="11" id="KW-1278">Translocase</keyword>
<dbReference type="GO" id="GO:0034040">
    <property type="term" value="F:ATPase-coupled lipid transmembrane transporter activity"/>
    <property type="evidence" value="ECO:0007669"/>
    <property type="project" value="TreeGrafter"/>
</dbReference>
<evidence type="ECO:0000256" key="7">
    <source>
        <dbReference type="ARBA" id="ARBA00022801"/>
    </source>
</evidence>
<keyword evidence="9 19" id="KW-0067">ATP-binding</keyword>
<dbReference type="AlphaFoldDB" id="A0A9X8Y8R6"/>
<feature type="domain" description="Peptidase C39" evidence="18">
    <location>
        <begin position="9"/>
        <end position="133"/>
    </location>
</feature>
<feature type="transmembrane region" description="Helical" evidence="15">
    <location>
        <begin position="190"/>
        <end position="213"/>
    </location>
</feature>
<evidence type="ECO:0000313" key="19">
    <source>
        <dbReference type="EMBL" id="TCL44414.1"/>
    </source>
</evidence>
<dbReference type="InterPro" id="IPR039421">
    <property type="entry name" value="Type_1_exporter"/>
</dbReference>
<evidence type="ECO:0000256" key="4">
    <source>
        <dbReference type="ARBA" id="ARBA00022670"/>
    </source>
</evidence>
<keyword evidence="4" id="KW-0645">Protease</keyword>
<evidence type="ECO:0000256" key="15">
    <source>
        <dbReference type="SAM" id="Phobius"/>
    </source>
</evidence>
<dbReference type="FunFam" id="3.40.50.300:FF:000299">
    <property type="entry name" value="ABC transporter ATP-binding protein/permease"/>
    <property type="match status" value="1"/>
</dbReference>
<feature type="transmembrane region" description="Helical" evidence="15">
    <location>
        <begin position="388"/>
        <end position="410"/>
    </location>
</feature>
<evidence type="ECO:0000256" key="12">
    <source>
        <dbReference type="ARBA" id="ARBA00022989"/>
    </source>
</evidence>
<accession>A0A9X8Y8R6</accession>
<dbReference type="PANTHER" id="PTHR24221">
    <property type="entry name" value="ATP-BINDING CASSETTE SUB-FAMILY B"/>
    <property type="match status" value="1"/>
</dbReference>
<dbReference type="SUPFAM" id="SSF52540">
    <property type="entry name" value="P-loop containing nucleoside triphosphate hydrolases"/>
    <property type="match status" value="1"/>
</dbReference>
<dbReference type="PANTHER" id="PTHR24221:SF654">
    <property type="entry name" value="ATP-BINDING CASSETTE SUB-FAMILY B MEMBER 6"/>
    <property type="match status" value="1"/>
</dbReference>
<evidence type="ECO:0000256" key="2">
    <source>
        <dbReference type="ARBA" id="ARBA00022448"/>
    </source>
</evidence>
<dbReference type="CDD" id="cd02418">
    <property type="entry name" value="Peptidase_C39B"/>
    <property type="match status" value="1"/>
</dbReference>
<keyword evidence="13 15" id="KW-0472">Membrane</keyword>
<feature type="domain" description="ABC transporter" evidence="16">
    <location>
        <begin position="480"/>
        <end position="714"/>
    </location>
</feature>
<comment type="subcellular location">
    <subcellularLocation>
        <location evidence="1">Cell membrane</location>
        <topology evidence="1">Multi-pass membrane protein</topology>
    </subcellularLocation>
</comment>
<dbReference type="NCBIfam" id="TIGR01193">
    <property type="entry name" value="bacteriocin_ABC"/>
    <property type="match status" value="1"/>
</dbReference>
<keyword evidence="3" id="KW-1003">Cell membrane</keyword>
<organism evidence="19 20">
    <name type="scientific">Harryflintia acetispora</name>
    <dbReference type="NCBI Taxonomy" id="1849041"/>
    <lineage>
        <taxon>Bacteria</taxon>
        <taxon>Bacillati</taxon>
        <taxon>Bacillota</taxon>
        <taxon>Clostridia</taxon>
        <taxon>Eubacteriales</taxon>
        <taxon>Oscillospiraceae</taxon>
        <taxon>Harryflintia</taxon>
    </lineage>
</organism>
<keyword evidence="2" id="KW-0813">Transport</keyword>
<dbReference type="InterPro" id="IPR003439">
    <property type="entry name" value="ABC_transporter-like_ATP-bd"/>
</dbReference>
<dbReference type="RefSeq" id="WP_079699560.1">
    <property type="nucleotide sequence ID" value="NZ_SLUK01000002.1"/>
</dbReference>
<dbReference type="Gene3D" id="3.40.50.300">
    <property type="entry name" value="P-loop containing nucleotide triphosphate hydrolases"/>
    <property type="match status" value="1"/>
</dbReference>
<evidence type="ECO:0000256" key="10">
    <source>
        <dbReference type="ARBA" id="ARBA00022927"/>
    </source>
</evidence>
<dbReference type="Pfam" id="PF00664">
    <property type="entry name" value="ABC_membrane"/>
    <property type="match status" value="1"/>
</dbReference>
<evidence type="ECO:0000259" key="17">
    <source>
        <dbReference type="PROSITE" id="PS50929"/>
    </source>
</evidence>
<gene>
    <name evidence="19" type="ORF">EDD78_10227</name>
</gene>
<feature type="transmembrane region" description="Helical" evidence="15">
    <location>
        <begin position="303"/>
        <end position="323"/>
    </location>
</feature>
<dbReference type="InterPro" id="IPR036640">
    <property type="entry name" value="ABC1_TM_sf"/>
</dbReference>
<dbReference type="Pfam" id="PF03412">
    <property type="entry name" value="Peptidase_C39"/>
    <property type="match status" value="1"/>
</dbReference>
<keyword evidence="5 15" id="KW-0812">Transmembrane</keyword>
<protein>
    <submittedName>
        <fullName evidence="19">ATP-binding cassette subfamily B protein</fullName>
    </submittedName>
</protein>
<dbReference type="InterPro" id="IPR003593">
    <property type="entry name" value="AAA+_ATPase"/>
</dbReference>
<keyword evidence="12 15" id="KW-1133">Transmembrane helix</keyword>